<evidence type="ECO:0000313" key="1">
    <source>
        <dbReference type="EMBL" id="PTE13378.1"/>
    </source>
</evidence>
<proteinExistence type="predicted"/>
<name>A0A2T4J6B4_9RHOB</name>
<dbReference type="Proteomes" id="UP000241899">
    <property type="component" value="Unassembled WGS sequence"/>
</dbReference>
<keyword evidence="2" id="KW-1185">Reference proteome</keyword>
<reference evidence="1 2" key="1">
    <citation type="submission" date="2018-03" db="EMBL/GenBank/DDBJ databases">
        <title>Rhodobacter veldkampii.</title>
        <authorList>
            <person name="Meyer T.E."/>
            <person name="Miller S."/>
            <person name="Lodha T."/>
            <person name="Gandham S."/>
            <person name="Chintalapati S."/>
            <person name="Chintalapati V.R."/>
        </authorList>
    </citation>
    <scope>NUCLEOTIDE SEQUENCE [LARGE SCALE GENOMIC DNA]</scope>
    <source>
        <strain evidence="1 2">DSM 11550</strain>
    </source>
</reference>
<protein>
    <submittedName>
        <fullName evidence="1">Uncharacterized protein</fullName>
    </submittedName>
</protein>
<dbReference type="RefSeq" id="WP_107326241.1">
    <property type="nucleotide sequence ID" value="NZ_PZKF01000080.1"/>
</dbReference>
<evidence type="ECO:0000313" key="2">
    <source>
        <dbReference type="Proteomes" id="UP000241899"/>
    </source>
</evidence>
<dbReference type="EMBL" id="PZKF01000080">
    <property type="protein sequence ID" value="PTE13378.1"/>
    <property type="molecule type" value="Genomic_DNA"/>
</dbReference>
<gene>
    <name evidence="1" type="ORF">C5F46_15680</name>
</gene>
<accession>A0A2T4J6B4</accession>
<sequence>NDGDDTFTVDNLAFDGDNTYNRDTANLVQDLGPFKVYEGPETAPDALTGAQIQQFLHRAIYGVSASGATEFSIVRTGSYVDYGFGGFVFKRNGGVVMPTTGQAAYNGQYAALRDFQGRAAIEYALGNMSMDIDFNDFNQGDAVRARVTGRQILNVNGDDITDNVLRALETKGDLPENSLIALPTLQIKVGPGMINDKGEINGEAISDVLDAEGVAQQYETGKFYAVLSGDHTQYDTANGLNGGEVVGVIVVTAEDPRYDNVTVRETGGFILNRTAP</sequence>
<comment type="caution">
    <text evidence="1">The sequence shown here is derived from an EMBL/GenBank/DDBJ whole genome shotgun (WGS) entry which is preliminary data.</text>
</comment>
<feature type="non-terminal residue" evidence="1">
    <location>
        <position position="1"/>
    </location>
</feature>
<dbReference type="AlphaFoldDB" id="A0A2T4J6B4"/>
<organism evidence="1 2">
    <name type="scientific">Phaeovulum veldkampii DSM 11550</name>
    <dbReference type="NCBI Taxonomy" id="1185920"/>
    <lineage>
        <taxon>Bacteria</taxon>
        <taxon>Pseudomonadati</taxon>
        <taxon>Pseudomonadota</taxon>
        <taxon>Alphaproteobacteria</taxon>
        <taxon>Rhodobacterales</taxon>
        <taxon>Paracoccaceae</taxon>
        <taxon>Phaeovulum</taxon>
    </lineage>
</organism>